<dbReference type="PANTHER" id="PTHR46766:SF1">
    <property type="entry name" value="GLUTAMINE-RICH PROTEIN 2"/>
    <property type="match status" value="1"/>
</dbReference>
<dbReference type="EMBL" id="COPH01000026">
    <property type="protein sequence ID" value="CLW69222.1"/>
    <property type="molecule type" value="Genomic_DNA"/>
</dbReference>
<reference evidence="6 13" key="6">
    <citation type="submission" date="2021-03" db="EMBL/GenBank/DDBJ databases">
        <title>Whole Genome Sequencing of Mycobacterium tuberculosis clinical isolates from Arunachal Pradesh, India.</title>
        <authorList>
            <person name="Singh S."/>
            <person name="Mudliar S.R."/>
            <person name="Kulsum U."/>
            <person name="Rufai S.B."/>
            <person name="Singh P.K."/>
            <person name="Umpo M."/>
            <person name="Nyori M."/>
        </authorList>
    </citation>
    <scope>NUCLEOTIDE SEQUENCE [LARGE SCALE GENOMIC DNA]</scope>
    <source>
        <strain evidence="6 13">OMICS/BPL/0142/20/SP</strain>
    </source>
</reference>
<dbReference type="Proteomes" id="UP000050139">
    <property type="component" value="Unassembled WGS sequence"/>
</dbReference>
<reference evidence="7 11" key="3">
    <citation type="journal article" date="2017" name="N. Engl. J. Med.">
        <title>Transmission of Extensively Drug-Resistant Tuberculosis in South Africa.</title>
        <authorList>
            <person name="Shah N.S."/>
            <person name="Auld S.C."/>
            <person name="Brust J.C."/>
            <person name="Mathema B."/>
            <person name="Ismail N."/>
            <person name="Moodley P."/>
            <person name="Mlisana K."/>
            <person name="Allana S."/>
            <person name="Campbell A."/>
            <person name="Mthiyane T."/>
            <person name="Morris N."/>
            <person name="Mpangase P."/>
            <person name="van der Meulen H."/>
            <person name="Omar S.V."/>
            <person name="Brown T.S."/>
            <person name="Narechania A."/>
            <person name="Shaskina E."/>
            <person name="Kapwata T."/>
            <person name="Kreiswirth B."/>
            <person name="Gandhi N.R."/>
        </authorList>
    </citation>
    <scope>NUCLEOTIDE SEQUENCE [LARGE SCALE GENOMIC DNA]</scope>
    <source>
        <strain evidence="7 11">32301_S10</strain>
    </source>
</reference>
<dbReference type="FunFam" id="1.20.1260.20:FF:000001">
    <property type="entry name" value="PPE family protein PPE41"/>
    <property type="match status" value="1"/>
</dbReference>
<reference evidence="8 12" key="5">
    <citation type="submission" date="2018-08" db="EMBL/GenBank/DDBJ databases">
        <authorList>
            <person name="Fokvardsen B D."/>
            <person name="Norman A."/>
        </authorList>
    </citation>
    <scope>NUCLEOTIDE SEQUENCE [LARGE SCALE GENOMIC DNA]</scope>
    <source>
        <strain evidence="8 12">DKC2</strain>
    </source>
</reference>
<evidence type="ECO:0000313" key="13">
    <source>
        <dbReference type="Proteomes" id="UP000671119"/>
    </source>
</evidence>
<dbReference type="InterPro" id="IPR038332">
    <property type="entry name" value="PPE_sf"/>
</dbReference>
<evidence type="ECO:0000256" key="1">
    <source>
        <dbReference type="ARBA" id="ARBA00010652"/>
    </source>
</evidence>
<feature type="domain" description="PPE" evidence="2">
    <location>
        <begin position="5"/>
        <end position="167"/>
    </location>
</feature>
<dbReference type="Pfam" id="PF00823">
    <property type="entry name" value="PPE"/>
    <property type="match status" value="1"/>
</dbReference>
<evidence type="ECO:0000313" key="6">
    <source>
        <dbReference type="EMBL" id="MBP0685374.1"/>
    </source>
</evidence>
<evidence type="ECO:0000313" key="12">
    <source>
        <dbReference type="Proteomes" id="UP000300237"/>
    </source>
</evidence>
<reference evidence="7" key="4">
    <citation type="submission" date="2018-07" db="EMBL/GenBank/DDBJ databases">
        <authorList>
            <person name="Shah S."/>
            <person name="Brown T."/>
            <person name="Auld S."/>
            <person name="Bratton K."/>
            <person name="Narechania A."/>
            <person name="Mathema B."/>
            <person name="Gandhi N."/>
        </authorList>
    </citation>
    <scope>NUCLEOTIDE SEQUENCE</scope>
    <source>
        <strain evidence="7">32301_S10</strain>
    </source>
</reference>
<sequence length="391" mass="38586">MVLGFSWLPPEINSARMFAGAGSGPLFAAASAWEGLAADLWASASSFESVLAALTTGPWTGPASMSMAAAASPYVGWLSTVASQAQLAAIQARAAATAFEAALAATVHPTAVTANRVSLASLIAANVLGQNTPAIAATEFDYLEMWAQDVAAMVGYHAGAKSVAATLAPFSLPPVSLAGLAAQVGTQVAGMATTASAAVTPVVEGAMASVPTVMSGMQSLVSQLPLQHASMLFLPVRILTSPITTLASMARESATRLGPPAGGLAAANTPNPSGAAIPAFKPLGGRELGAGMSAGLGQAQLVGSMSVPPTWQGSIPISMASSAMSGLGVPPNPVALTQAAGAAGGGMPMMLMPMSISGAGAGMPGGLMDRDGAGWHVTQARLTVIPRTGVG</sequence>
<dbReference type="EMBL" id="QTBD01000156">
    <property type="protein sequence ID" value="REQ51336.1"/>
    <property type="molecule type" value="Genomic_DNA"/>
</dbReference>
<dbReference type="OMA" id="EYVEMWA"/>
<evidence type="ECO:0000259" key="3">
    <source>
        <dbReference type="Pfam" id="PF12484"/>
    </source>
</evidence>
<organism evidence="4 10">
    <name type="scientific">Mycobacterium tuberculosis</name>
    <dbReference type="NCBI Taxonomy" id="1773"/>
    <lineage>
        <taxon>Bacteria</taxon>
        <taxon>Bacillati</taxon>
        <taxon>Actinomycetota</taxon>
        <taxon>Actinomycetes</taxon>
        <taxon>Mycobacteriales</taxon>
        <taxon>Mycobacteriaceae</taxon>
        <taxon>Mycobacterium</taxon>
        <taxon>Mycobacterium tuberculosis complex</taxon>
    </lineage>
</organism>
<dbReference type="Proteomes" id="UP000256381">
    <property type="component" value="Unassembled WGS sequence"/>
</dbReference>
<dbReference type="Proteomes" id="UP000671119">
    <property type="component" value="Unassembled WGS sequence"/>
</dbReference>
<evidence type="ECO:0000259" key="2">
    <source>
        <dbReference type="Pfam" id="PF00823"/>
    </source>
</evidence>
<dbReference type="Proteomes" id="UP000044938">
    <property type="component" value="Unassembled WGS sequence"/>
</dbReference>
<dbReference type="Gene3D" id="1.20.1260.20">
    <property type="entry name" value="PPE superfamily"/>
    <property type="match status" value="1"/>
</dbReference>
<evidence type="ECO:0000313" key="10">
    <source>
        <dbReference type="Proteomes" id="UP000050139"/>
    </source>
</evidence>
<gene>
    <name evidence="4" type="primary">PPE49</name>
    <name evidence="8" type="ORF">DKC2_3318</name>
    <name evidence="7" type="ORF">DSJ38_12190</name>
    <name evidence="5" type="ORF">ERS007720_01042</name>
    <name evidence="4" type="ORF">ERS094118_03082</name>
    <name evidence="6" type="ORF">J8J21_20175</name>
</gene>
<reference evidence="5 9" key="2">
    <citation type="submission" date="2015-03" db="EMBL/GenBank/DDBJ databases">
        <authorList>
            <consortium name="Pathogen Informatics"/>
        </authorList>
    </citation>
    <scope>NUCLEOTIDE SEQUENCE [LARGE SCALE GENOMIC DNA]</scope>
    <source>
        <strain evidence="5 9">M09401471</strain>
    </source>
</reference>
<proteinExistence type="inferred from homology"/>
<dbReference type="EMBL" id="CSAJ01000092">
    <property type="protein sequence ID" value="COV84713.1"/>
    <property type="molecule type" value="Genomic_DNA"/>
</dbReference>
<reference evidence="4 10" key="1">
    <citation type="submission" date="2015-03" db="EMBL/GenBank/DDBJ databases">
        <authorList>
            <consortium name="Pathogen Informatics"/>
            <person name="Murphy D."/>
        </authorList>
    </citation>
    <scope>NUCLEOTIDE SEQUENCE [LARGE SCALE GENOMIC DNA]</scope>
    <source>
        <strain evidence="4 10">0268S</strain>
    </source>
</reference>
<dbReference type="EMBL" id="LR027516">
    <property type="protein sequence ID" value="VCU51411.1"/>
    <property type="molecule type" value="Genomic_DNA"/>
</dbReference>
<feature type="domain" description="PPE family C-terminal" evidence="3">
    <location>
        <begin position="293"/>
        <end position="387"/>
    </location>
</feature>
<comment type="similarity">
    <text evidence="1">Belongs to the mycobacterial PPE family.</text>
</comment>
<protein>
    <submittedName>
        <fullName evidence="4 7">PPE family protein</fullName>
    </submittedName>
</protein>
<dbReference type="SUPFAM" id="SSF140459">
    <property type="entry name" value="PE/PPE dimer-like"/>
    <property type="match status" value="1"/>
</dbReference>
<evidence type="ECO:0000313" key="7">
    <source>
        <dbReference type="EMBL" id="REQ51336.1"/>
    </source>
</evidence>
<evidence type="ECO:0000313" key="4">
    <source>
        <dbReference type="EMBL" id="CLW69222.1"/>
    </source>
</evidence>
<accession>A0A045H835</accession>
<dbReference type="EMBL" id="JAGIZI010000053">
    <property type="protein sequence ID" value="MBP0685374.1"/>
    <property type="molecule type" value="Genomic_DNA"/>
</dbReference>
<dbReference type="InterPro" id="IPR022171">
    <property type="entry name" value="PPE_C"/>
</dbReference>
<dbReference type="SMR" id="A0A045H835"/>
<dbReference type="Pfam" id="PF12484">
    <property type="entry name" value="PPE-SVP"/>
    <property type="match status" value="1"/>
</dbReference>
<evidence type="ECO:0000313" key="9">
    <source>
        <dbReference type="Proteomes" id="UP000044938"/>
    </source>
</evidence>
<evidence type="ECO:0000313" key="5">
    <source>
        <dbReference type="EMBL" id="COV84713.1"/>
    </source>
</evidence>
<evidence type="ECO:0000313" key="11">
    <source>
        <dbReference type="Proteomes" id="UP000256381"/>
    </source>
</evidence>
<name>A0A045H835_MYCTX</name>
<dbReference type="Proteomes" id="UP000300237">
    <property type="component" value="Chromosome"/>
</dbReference>
<dbReference type="PANTHER" id="PTHR46766">
    <property type="entry name" value="GLUTAMINE-RICH PROTEIN 2"/>
    <property type="match status" value="1"/>
</dbReference>
<evidence type="ECO:0000313" key="8">
    <source>
        <dbReference type="EMBL" id="VCU51411.1"/>
    </source>
</evidence>
<dbReference type="GO" id="GO:0052572">
    <property type="term" value="P:response to host immune response"/>
    <property type="evidence" value="ECO:0007669"/>
    <property type="project" value="TreeGrafter"/>
</dbReference>
<dbReference type="InterPro" id="IPR000030">
    <property type="entry name" value="PPE_dom"/>
</dbReference>
<dbReference type="AlphaFoldDB" id="A0A045H835"/>
<dbReference type="RefSeq" id="WP_003899929.1">
    <property type="nucleotide sequence ID" value="NZ_AP017901.1"/>
</dbReference>